<dbReference type="NCBIfam" id="TIGR02683">
    <property type="entry name" value="upstrm_HI1419"/>
    <property type="match status" value="1"/>
</dbReference>
<gene>
    <name evidence="1" type="ORF">NKI33_28265</name>
</gene>
<dbReference type="InterPro" id="IPR014056">
    <property type="entry name" value="TypeIITA-like_toxin_pred"/>
</dbReference>
<dbReference type="EMBL" id="JAMYPJ010000057">
    <property type="protein sequence ID" value="MER8936836.1"/>
    <property type="molecule type" value="Genomic_DNA"/>
</dbReference>
<comment type="caution">
    <text evidence="1">The sequence shown here is derived from an EMBL/GenBank/DDBJ whole genome shotgun (WGS) entry which is preliminary data.</text>
</comment>
<dbReference type="PANTHER" id="PTHR41791:SF1">
    <property type="entry name" value="SSL7039 PROTEIN"/>
    <property type="match status" value="1"/>
</dbReference>
<evidence type="ECO:0000313" key="2">
    <source>
        <dbReference type="Proteomes" id="UP001464387"/>
    </source>
</evidence>
<reference evidence="1 2" key="1">
    <citation type="journal article" date="2024" name="Proc. Natl. Acad. Sci. U.S.A.">
        <title>The evolutionary genomics of adaptation to stress in wild rhizobium bacteria.</title>
        <authorList>
            <person name="Kehlet-Delgado H."/>
            <person name="Montoya A.P."/>
            <person name="Jensen K.T."/>
            <person name="Wendlandt C.E."/>
            <person name="Dexheimer C."/>
            <person name="Roberts M."/>
            <person name="Torres Martinez L."/>
            <person name="Friesen M.L."/>
            <person name="Griffitts J.S."/>
            <person name="Porter S.S."/>
        </authorList>
    </citation>
    <scope>NUCLEOTIDE SEQUENCE [LARGE SCALE GENOMIC DNA]</scope>
    <source>
        <strain evidence="1 2">M0729</strain>
    </source>
</reference>
<evidence type="ECO:0000313" key="1">
    <source>
        <dbReference type="EMBL" id="MER8936836.1"/>
    </source>
</evidence>
<accession>A0ABV1YNR3</accession>
<organism evidence="1 2">
    <name type="scientific">Mesorhizobium opportunistum</name>
    <dbReference type="NCBI Taxonomy" id="593909"/>
    <lineage>
        <taxon>Bacteria</taxon>
        <taxon>Pseudomonadati</taxon>
        <taxon>Pseudomonadota</taxon>
        <taxon>Alphaproteobacteria</taxon>
        <taxon>Hyphomicrobiales</taxon>
        <taxon>Phyllobacteriaceae</taxon>
        <taxon>Mesorhizobium</taxon>
    </lineage>
</organism>
<proteinExistence type="predicted"/>
<dbReference type="RefSeq" id="WP_023778932.1">
    <property type="nucleotide sequence ID" value="NZ_JAMYMY010000015.1"/>
</dbReference>
<dbReference type="PANTHER" id="PTHR41791">
    <property type="entry name" value="SSL7039 PROTEIN"/>
    <property type="match status" value="1"/>
</dbReference>
<protein>
    <submittedName>
        <fullName evidence="1">Type II toxin-antitoxin system RelE/ParE family toxin</fullName>
    </submittedName>
</protein>
<dbReference type="PIRSF" id="PIRSF028744">
    <property type="entry name" value="Addict_mod_HI1419"/>
    <property type="match status" value="1"/>
</dbReference>
<sequence>MIEVRQTTDFRDWLTGMRDKRAVEKIAIRVARIQSGLMGDVKYFDGIGELRLDVGPGYRLYFVRRGNEVIILLCGGDKSSQGRDIKMAIQMAKEL</sequence>
<dbReference type="Proteomes" id="UP001464387">
    <property type="component" value="Unassembled WGS sequence"/>
</dbReference>
<keyword evidence="2" id="KW-1185">Reference proteome</keyword>
<name>A0ABV1YNR3_9HYPH</name>